<keyword evidence="2" id="KW-0469">Meiosis</keyword>
<dbReference type="InterPro" id="IPR052469">
    <property type="entry name" value="MEIOB"/>
</dbReference>
<evidence type="ECO:0000256" key="2">
    <source>
        <dbReference type="ARBA" id="ARBA00023254"/>
    </source>
</evidence>
<keyword evidence="1" id="KW-0238">DNA-binding</keyword>
<evidence type="ECO:0000313" key="6">
    <source>
        <dbReference type="Proteomes" id="UP000826195"/>
    </source>
</evidence>
<dbReference type="PANTHER" id="PTHR21166:SF2">
    <property type="entry name" value="CELL DIVISION CONTROL PROTEIN 24 OB DOMAIN-CONTAINING PROTEIN-RELATED"/>
    <property type="match status" value="1"/>
</dbReference>
<dbReference type="GO" id="GO:0003697">
    <property type="term" value="F:single-stranded DNA binding"/>
    <property type="evidence" value="ECO:0007669"/>
    <property type="project" value="TreeGrafter"/>
</dbReference>
<comment type="caution">
    <text evidence="5">The sequence shown here is derived from an EMBL/GenBank/DDBJ whole genome shotgun (WGS) entry which is preliminary data.</text>
</comment>
<dbReference type="Proteomes" id="UP000826195">
    <property type="component" value="Unassembled WGS sequence"/>
</dbReference>
<gene>
    <name evidence="5" type="ORF">KQX54_021848</name>
</gene>
<evidence type="ECO:0000313" key="5">
    <source>
        <dbReference type="EMBL" id="KAH0569140.1"/>
    </source>
</evidence>
<dbReference type="SUPFAM" id="SSF50249">
    <property type="entry name" value="Nucleic acid-binding proteins"/>
    <property type="match status" value="2"/>
</dbReference>
<accession>A0AAV7J7L8</accession>
<keyword evidence="6" id="KW-1185">Reference proteome</keyword>
<dbReference type="PANTHER" id="PTHR21166">
    <property type="entry name" value="CELL DIVISION CONTROL PROTEIN 24 OB DOMAIN-CONTAINING PROTEIN-RELATED"/>
    <property type="match status" value="1"/>
</dbReference>
<evidence type="ECO:0000259" key="4">
    <source>
        <dbReference type="Pfam" id="PF24903"/>
    </source>
</evidence>
<dbReference type="Gene3D" id="2.40.50.140">
    <property type="entry name" value="Nucleic acid-binding proteins"/>
    <property type="match status" value="2"/>
</dbReference>
<protein>
    <recommendedName>
        <fullName evidence="4">MEIOB-like N-terminal domain-containing protein</fullName>
    </recommendedName>
</protein>
<dbReference type="GO" id="GO:0000712">
    <property type="term" value="P:resolution of meiotic recombination intermediates"/>
    <property type="evidence" value="ECO:0007669"/>
    <property type="project" value="TreeGrafter"/>
</dbReference>
<feature type="domain" description="MEIOB-like N-terminal" evidence="4">
    <location>
        <begin position="5"/>
        <end position="142"/>
    </location>
</feature>
<dbReference type="Pfam" id="PF24903">
    <property type="entry name" value="OB_MEIOB_N"/>
    <property type="match status" value="1"/>
</dbReference>
<comment type="similarity">
    <text evidence="3">Belongs to the MEIOB family.</text>
</comment>
<evidence type="ECO:0000256" key="3">
    <source>
        <dbReference type="ARBA" id="ARBA00038329"/>
    </source>
</evidence>
<evidence type="ECO:0000256" key="1">
    <source>
        <dbReference type="ARBA" id="ARBA00023125"/>
    </source>
</evidence>
<dbReference type="EMBL" id="JAHXZJ010000001">
    <property type="protein sequence ID" value="KAH0569140.1"/>
    <property type="molecule type" value="Genomic_DNA"/>
</dbReference>
<dbReference type="GO" id="GO:0008310">
    <property type="term" value="F:single-stranded DNA 3'-5' DNA exonuclease activity"/>
    <property type="evidence" value="ECO:0007669"/>
    <property type="project" value="TreeGrafter"/>
</dbReference>
<name>A0AAV7J7L8_COTGL</name>
<proteinExistence type="inferred from homology"/>
<reference evidence="5 6" key="1">
    <citation type="journal article" date="2021" name="J. Hered.">
        <title>A chromosome-level genome assembly of the parasitoid wasp, Cotesia glomerata (Hymenoptera: Braconidae).</title>
        <authorList>
            <person name="Pinto B.J."/>
            <person name="Weis J.J."/>
            <person name="Gamble T."/>
            <person name="Ode P.J."/>
            <person name="Paul R."/>
            <person name="Zaspel J.M."/>
        </authorList>
    </citation>
    <scope>NUCLEOTIDE SEQUENCE [LARGE SCALE GENOMIC DNA]</scope>
    <source>
        <strain evidence="5">CgM1</strain>
    </source>
</reference>
<sequence>MAGVYRQPISTLTPGAQNTLIIGVIINSKNPRSFNFEDKNRSGQRSVWTITLRDSIQSTINATIWGSTEFVNKLSATYRIGSVIDVINAKVQERKPNDKNEAFLPSVSSSCCLVINESASLIQNHDGADREEYEGLLSVPTKSLSNVKSLQYIMENMEALINQYLDIIVVVTFIGESKNIITKDGRSMVTRDFEVTDESCGNTTVALKFWENDWVQRSGDWEPKRTVLFIVDIQVAFDRFKKKNTIIITRKTMITENPNIPQAEVARKSINTESEYMPNDPFVIPKPETIKNIMTINEITQRLNSKMMQDGERVQFVTVLYGQIMEMNLDDLKIPILIERCALCKRLVSGPDESCMNLNCPCGNGRRPVQNILNFYVKVNLKDETGYLVGCRLSGDVAEKTFDCTPEEFKKMSFEERTNLKWKFMTEQVEIKLQVIGPTSTFPRSLYNILSLKRISDSISSQENFNDNNNDD</sequence>
<dbReference type="InterPro" id="IPR056880">
    <property type="entry name" value="OB_MEIOB_N"/>
</dbReference>
<organism evidence="5 6">
    <name type="scientific">Cotesia glomerata</name>
    <name type="common">Lepidopteran parasitic wasp</name>
    <name type="synonym">Apanteles glomeratus</name>
    <dbReference type="NCBI Taxonomy" id="32391"/>
    <lineage>
        <taxon>Eukaryota</taxon>
        <taxon>Metazoa</taxon>
        <taxon>Ecdysozoa</taxon>
        <taxon>Arthropoda</taxon>
        <taxon>Hexapoda</taxon>
        <taxon>Insecta</taxon>
        <taxon>Pterygota</taxon>
        <taxon>Neoptera</taxon>
        <taxon>Endopterygota</taxon>
        <taxon>Hymenoptera</taxon>
        <taxon>Apocrita</taxon>
        <taxon>Ichneumonoidea</taxon>
        <taxon>Braconidae</taxon>
        <taxon>Microgastrinae</taxon>
        <taxon>Cotesia</taxon>
    </lineage>
</organism>
<dbReference type="AlphaFoldDB" id="A0AAV7J7L8"/>
<dbReference type="InterPro" id="IPR012340">
    <property type="entry name" value="NA-bd_OB-fold"/>
</dbReference>